<dbReference type="InterPro" id="IPR024020">
    <property type="entry name" value="Anit_sigma_mycothiol_RsrA"/>
</dbReference>
<accession>A0A9X3LJ34</accession>
<dbReference type="AlphaFoldDB" id="A0A9X3LJ34"/>
<organism evidence="2 3">
    <name type="scientific">Corynebacterium evansiae</name>
    <dbReference type="NCBI Taxonomy" id="2913499"/>
    <lineage>
        <taxon>Bacteria</taxon>
        <taxon>Bacillati</taxon>
        <taxon>Actinomycetota</taxon>
        <taxon>Actinomycetes</taxon>
        <taxon>Mycobacteriales</taxon>
        <taxon>Corynebacteriaceae</taxon>
        <taxon>Corynebacterium</taxon>
    </lineage>
</organism>
<dbReference type="Pfam" id="PF13490">
    <property type="entry name" value="zf-HC2"/>
    <property type="match status" value="1"/>
</dbReference>
<protein>
    <submittedName>
        <fullName evidence="2">Mycothiol system anti-sigma-R factor</fullName>
    </submittedName>
</protein>
<keyword evidence="3" id="KW-1185">Reference proteome</keyword>
<comment type="caution">
    <text evidence="2">The sequence shown here is derived from an EMBL/GenBank/DDBJ whole genome shotgun (WGS) entry which is preliminary data.</text>
</comment>
<name>A0A9X3LJ34_9CORY</name>
<proteinExistence type="predicted"/>
<reference evidence="2" key="1">
    <citation type="submission" date="2022-02" db="EMBL/GenBank/DDBJ databases">
        <title>Corynebacterium sp. from urogenital microbiome.</title>
        <authorList>
            <person name="Cappelli E.A."/>
            <person name="Ribeiro T.G."/>
            <person name="Peixe L."/>
        </authorList>
    </citation>
    <scope>NUCLEOTIDE SEQUENCE</scope>
    <source>
        <strain evidence="2">C8Ua_174</strain>
    </source>
</reference>
<gene>
    <name evidence="2" type="primary">rsrA</name>
    <name evidence="2" type="ORF">L8V00_01840</name>
</gene>
<evidence type="ECO:0000313" key="2">
    <source>
        <dbReference type="EMBL" id="MCZ9288957.1"/>
    </source>
</evidence>
<evidence type="ECO:0000259" key="1">
    <source>
        <dbReference type="Pfam" id="PF13490"/>
    </source>
</evidence>
<dbReference type="NCBIfam" id="TIGR03988">
    <property type="entry name" value="antisig_RsrA"/>
    <property type="match status" value="1"/>
</dbReference>
<dbReference type="Proteomes" id="UP001146469">
    <property type="component" value="Unassembled WGS sequence"/>
</dbReference>
<dbReference type="RefSeq" id="WP_035004292.1">
    <property type="nucleotide sequence ID" value="NZ_JAKMUT010000001.1"/>
</dbReference>
<evidence type="ECO:0000313" key="3">
    <source>
        <dbReference type="Proteomes" id="UP001146469"/>
    </source>
</evidence>
<dbReference type="EMBL" id="JAKMUT010000001">
    <property type="protein sequence ID" value="MCZ9288957.1"/>
    <property type="molecule type" value="Genomic_DNA"/>
</dbReference>
<sequence>MCKDNSRKTDCDDLLDALYEVADGDADWESRERLRAHADACPECLRQLGLEQQVRDLLRSCCSQPAPVELRARICTQLRVISYRVEE</sequence>
<dbReference type="InterPro" id="IPR027383">
    <property type="entry name" value="Znf_put"/>
</dbReference>
<feature type="domain" description="Putative zinc-finger" evidence="1">
    <location>
        <begin position="11"/>
        <end position="44"/>
    </location>
</feature>